<dbReference type="InterPro" id="IPR043136">
    <property type="entry name" value="B30.2/SPRY_sf"/>
</dbReference>
<organism evidence="5 6">
    <name type="scientific">Electrophorus electricus</name>
    <name type="common">Electric eel</name>
    <name type="synonym">Gymnotus electricus</name>
    <dbReference type="NCBI Taxonomy" id="8005"/>
    <lineage>
        <taxon>Eukaryota</taxon>
        <taxon>Metazoa</taxon>
        <taxon>Chordata</taxon>
        <taxon>Craniata</taxon>
        <taxon>Vertebrata</taxon>
        <taxon>Euteleostomi</taxon>
        <taxon>Actinopterygii</taxon>
        <taxon>Neopterygii</taxon>
        <taxon>Teleostei</taxon>
        <taxon>Ostariophysi</taxon>
        <taxon>Gymnotiformes</taxon>
        <taxon>Gymnotoidei</taxon>
        <taxon>Gymnotidae</taxon>
        <taxon>Electrophorus</taxon>
    </lineage>
</organism>
<dbReference type="InterPro" id="IPR006574">
    <property type="entry name" value="PRY"/>
</dbReference>
<feature type="domain" description="B30.2/SPRY" evidence="4">
    <location>
        <begin position="17"/>
        <end position="212"/>
    </location>
</feature>
<dbReference type="Ensembl" id="ENSEEET00000058634.1">
    <property type="protein sequence ID" value="ENSEEEP00000053243.1"/>
    <property type="gene ID" value="ENSEEEG00000027265.1"/>
</dbReference>
<proteinExistence type="predicted"/>
<dbReference type="InterPro" id="IPR001870">
    <property type="entry name" value="B30.2/SPRY"/>
</dbReference>
<accession>A0AAY5E8I7</accession>
<evidence type="ECO:0000259" key="4">
    <source>
        <dbReference type="PROSITE" id="PS50188"/>
    </source>
</evidence>
<dbReference type="SMART" id="SM00449">
    <property type="entry name" value="SPRY"/>
    <property type="match status" value="1"/>
</dbReference>
<dbReference type="Proteomes" id="UP000314983">
    <property type="component" value="Chromosome 5"/>
</dbReference>
<dbReference type="GO" id="GO:0008270">
    <property type="term" value="F:zinc ion binding"/>
    <property type="evidence" value="ECO:0007669"/>
    <property type="project" value="UniProtKB-KW"/>
</dbReference>
<dbReference type="SMART" id="SM00589">
    <property type="entry name" value="PRY"/>
    <property type="match status" value="1"/>
</dbReference>
<dbReference type="PRINTS" id="PR01407">
    <property type="entry name" value="BUTYPHLNCDUF"/>
</dbReference>
<evidence type="ECO:0000313" key="6">
    <source>
        <dbReference type="Proteomes" id="UP000314983"/>
    </source>
</evidence>
<dbReference type="AlphaFoldDB" id="A0AAY5E8I7"/>
<dbReference type="InterPro" id="IPR003877">
    <property type="entry name" value="SPRY_dom"/>
</dbReference>
<reference evidence="5" key="2">
    <citation type="submission" date="2025-08" db="UniProtKB">
        <authorList>
            <consortium name="Ensembl"/>
        </authorList>
    </citation>
    <scope>IDENTIFICATION</scope>
</reference>
<dbReference type="SUPFAM" id="SSF49899">
    <property type="entry name" value="Concanavalin A-like lectins/glucanases"/>
    <property type="match status" value="1"/>
</dbReference>
<dbReference type="Gene3D" id="2.60.120.920">
    <property type="match status" value="1"/>
</dbReference>
<reference evidence="5" key="3">
    <citation type="submission" date="2025-09" db="UniProtKB">
        <authorList>
            <consortium name="Ensembl"/>
        </authorList>
    </citation>
    <scope>IDENTIFICATION</scope>
</reference>
<dbReference type="FunFam" id="2.60.120.920:FF:000037">
    <property type="entry name" value="Si:dkey-191j3.2"/>
    <property type="match status" value="1"/>
</dbReference>
<evidence type="ECO:0000256" key="2">
    <source>
        <dbReference type="ARBA" id="ARBA00022771"/>
    </source>
</evidence>
<name>A0AAY5E8I7_ELEEL</name>
<dbReference type="InterPro" id="IPR051051">
    <property type="entry name" value="E3_ubiq-ligase_TRIM/RNF"/>
</dbReference>
<dbReference type="PANTHER" id="PTHR25465">
    <property type="entry name" value="B-BOX DOMAIN CONTAINING"/>
    <property type="match status" value="1"/>
</dbReference>
<keyword evidence="1" id="KW-0479">Metal-binding</keyword>
<reference evidence="5 6" key="1">
    <citation type="submission" date="2020-05" db="EMBL/GenBank/DDBJ databases">
        <title>Electrophorus electricus (electric eel) genome, fEleEle1, primary haplotype.</title>
        <authorList>
            <person name="Myers G."/>
            <person name="Meyer A."/>
            <person name="Fedrigo O."/>
            <person name="Formenti G."/>
            <person name="Rhie A."/>
            <person name="Tracey A."/>
            <person name="Sims Y."/>
            <person name="Jarvis E.D."/>
        </authorList>
    </citation>
    <scope>NUCLEOTIDE SEQUENCE [LARGE SCALE GENOMIC DNA]</scope>
</reference>
<keyword evidence="3" id="KW-0862">Zinc</keyword>
<dbReference type="Pfam" id="PF13765">
    <property type="entry name" value="PRY"/>
    <property type="match status" value="1"/>
</dbReference>
<dbReference type="CDD" id="cd16040">
    <property type="entry name" value="SPRY_PRY_SNTX"/>
    <property type="match status" value="1"/>
</dbReference>
<dbReference type="GO" id="GO:0005737">
    <property type="term" value="C:cytoplasm"/>
    <property type="evidence" value="ECO:0007669"/>
    <property type="project" value="UniProtKB-ARBA"/>
</dbReference>
<protein>
    <recommendedName>
        <fullName evidence="4">B30.2/SPRY domain-containing protein</fullName>
    </recommendedName>
</protein>
<evidence type="ECO:0000313" key="5">
    <source>
        <dbReference type="Ensembl" id="ENSEEEP00000053243.1"/>
    </source>
</evidence>
<evidence type="ECO:0000256" key="1">
    <source>
        <dbReference type="ARBA" id="ARBA00022723"/>
    </source>
</evidence>
<dbReference type="InterPro" id="IPR013320">
    <property type="entry name" value="ConA-like_dom_sf"/>
</dbReference>
<keyword evidence="2" id="KW-0863">Zinc-finger</keyword>
<sequence length="212" mass="24398">MVQVWIDDAVKCLQSCFDCTNWTMVQHLILCVDACELTLDPNTAHTLLSLSEGNRKVTRVGWEQSYPDHPARFDYLYQVLCRESLTGRCYWEVEWSEDAAIAVTYKGISRKGVTDDCVFGFNVKSWSLYCYDNSYTVWHNKKRTDISAPPSSSNRVGVYLDWPAGTLSFYSVSSHTLTHLHTFHPTFTESLYPLYVGFWVYYNSSVCVCEVE</sequence>
<dbReference type="GeneTree" id="ENSGT01150000286922"/>
<dbReference type="PANTHER" id="PTHR25465:SF5">
    <property type="entry name" value="E3 UBIQUITIN_ISG15 LIGASE TRIM25-RELATED"/>
    <property type="match status" value="1"/>
</dbReference>
<dbReference type="InterPro" id="IPR003879">
    <property type="entry name" value="Butyrophylin_SPRY"/>
</dbReference>
<dbReference type="PROSITE" id="PS50188">
    <property type="entry name" value="B302_SPRY"/>
    <property type="match status" value="1"/>
</dbReference>
<dbReference type="Pfam" id="PF00622">
    <property type="entry name" value="SPRY"/>
    <property type="match status" value="1"/>
</dbReference>
<keyword evidence="6" id="KW-1185">Reference proteome</keyword>
<evidence type="ECO:0000256" key="3">
    <source>
        <dbReference type="ARBA" id="ARBA00022833"/>
    </source>
</evidence>